<dbReference type="AlphaFoldDB" id="A0A1X0RHW2"/>
<dbReference type="InterPro" id="IPR055509">
    <property type="entry name" value="DUF7082"/>
</dbReference>
<evidence type="ECO:0000256" key="1">
    <source>
        <dbReference type="SAM" id="MobiDB-lite"/>
    </source>
</evidence>
<dbReference type="EMBL" id="KV921856">
    <property type="protein sequence ID" value="ORE11596.1"/>
    <property type="molecule type" value="Genomic_DNA"/>
</dbReference>
<gene>
    <name evidence="3" type="ORF">BCV72DRAFT_284273</name>
</gene>
<feature type="domain" description="DUF7082" evidence="2">
    <location>
        <begin position="170"/>
        <end position="337"/>
    </location>
</feature>
<dbReference type="VEuPathDB" id="FungiDB:BCV72DRAFT_284273"/>
<protein>
    <recommendedName>
        <fullName evidence="2">DUF7082 domain-containing protein</fullName>
    </recommendedName>
</protein>
<name>A0A1X0RHW2_RHIZD</name>
<proteinExistence type="predicted"/>
<dbReference type="Proteomes" id="UP000242414">
    <property type="component" value="Unassembled WGS sequence"/>
</dbReference>
<dbReference type="GO" id="GO:0005634">
    <property type="term" value="C:nucleus"/>
    <property type="evidence" value="ECO:0007669"/>
    <property type="project" value="TreeGrafter"/>
</dbReference>
<evidence type="ECO:0000259" key="2">
    <source>
        <dbReference type="Pfam" id="PF23305"/>
    </source>
</evidence>
<dbReference type="PANTHER" id="PTHR39463">
    <property type="entry name" value="MEDUSA"/>
    <property type="match status" value="1"/>
</dbReference>
<dbReference type="Pfam" id="PF23305">
    <property type="entry name" value="DUF7082"/>
    <property type="match status" value="1"/>
</dbReference>
<sequence length="349" mass="40344">MSYMYTQNTEKRHPAYNAYTWPPYDTYPRRIAESSSFNELGIGPATLPSGILKESSHQTVPDSSGFFNYIAYPEMSDNSPASTSSDGQTPYLSDENTMESPPVVYHHPMNNRPYGAPSAFRSYNGNGSHMAIQRPPKIHRPPPRPSPSFHHLLNDDSAVSRISYSFEFSQATDVTIGWDPVEVRNGRRLVEFKIERELMKPSPQKHAVRQITVTYMTYPTKYYCDLISHGEGSKRKEIFTPLIISCIHWPQHENYFVTSFDLITIFKKLLDKEFEKPIINRMRRHLECLKPITVYPDRIETRDFFDKVVSYTLPKSASISKEFKVYPWSEIQVALIKLASKLREQSRLK</sequence>
<reference evidence="3" key="1">
    <citation type="journal article" date="2016" name="Proc. Natl. Acad. Sci. U.S.A.">
        <title>Lipid metabolic changes in an early divergent fungus govern the establishment of a mutualistic symbiosis with endobacteria.</title>
        <authorList>
            <person name="Lastovetsky O.A."/>
            <person name="Gaspar M.L."/>
            <person name="Mondo S.J."/>
            <person name="LaButti K.M."/>
            <person name="Sandor L."/>
            <person name="Grigoriev I.V."/>
            <person name="Henry S.A."/>
            <person name="Pawlowska T.E."/>
        </authorList>
    </citation>
    <scope>NUCLEOTIDE SEQUENCE [LARGE SCALE GENOMIC DNA]</scope>
    <source>
        <strain evidence="3">ATCC 52814</strain>
    </source>
</reference>
<feature type="region of interest" description="Disordered" evidence="1">
    <location>
        <begin position="77"/>
        <end position="96"/>
    </location>
</feature>
<organism evidence="3">
    <name type="scientific">Rhizopus microsporus var. microsporus</name>
    <dbReference type="NCBI Taxonomy" id="86635"/>
    <lineage>
        <taxon>Eukaryota</taxon>
        <taxon>Fungi</taxon>
        <taxon>Fungi incertae sedis</taxon>
        <taxon>Mucoromycota</taxon>
        <taxon>Mucoromycotina</taxon>
        <taxon>Mucoromycetes</taxon>
        <taxon>Mucorales</taxon>
        <taxon>Mucorineae</taxon>
        <taxon>Rhizopodaceae</taxon>
        <taxon>Rhizopus</taxon>
    </lineage>
</organism>
<dbReference type="OrthoDB" id="2291937at2759"/>
<evidence type="ECO:0000313" key="3">
    <source>
        <dbReference type="EMBL" id="ORE11596.1"/>
    </source>
</evidence>
<accession>A0A1X0RHW2</accession>
<dbReference type="PANTHER" id="PTHR39463:SF1">
    <property type="entry name" value="MEDUSA"/>
    <property type="match status" value="1"/>
</dbReference>